<feature type="domain" description="Pericentrin/AKAP-450 centrosomal targeting" evidence="6">
    <location>
        <begin position="1"/>
        <end position="59"/>
    </location>
</feature>
<dbReference type="Pfam" id="PF10495">
    <property type="entry name" value="PACT_coil_coil"/>
    <property type="match status" value="1"/>
</dbReference>
<comment type="subcellular location">
    <subcellularLocation>
        <location evidence="1">Cytoplasm</location>
        <location evidence="1">Cytoskeleton</location>
        <location evidence="1">Microtubule organizing center</location>
    </subcellularLocation>
</comment>
<keyword evidence="8" id="KW-1185">Reference proteome</keyword>
<dbReference type="AlphaFoldDB" id="A0A1L9PEV4"/>
<dbReference type="GO" id="GO:0005815">
    <property type="term" value="C:microtubule organizing center"/>
    <property type="evidence" value="ECO:0007669"/>
    <property type="project" value="UniProtKB-SubCell"/>
</dbReference>
<dbReference type="RefSeq" id="XP_040665781.1">
    <property type="nucleotide sequence ID" value="XM_040811914.1"/>
</dbReference>
<evidence type="ECO:0000259" key="6">
    <source>
        <dbReference type="Pfam" id="PF10495"/>
    </source>
</evidence>
<keyword evidence="2" id="KW-0963">Cytoplasm</keyword>
<sequence length="87" mass="10071">MELGERVRVACNEADLRMISEMGVKARDRNNARTPTEKLKTAVSMVKAIVRMQRMGREWKKTTKLGEGLKRAKNEVIKRRERESLKA</sequence>
<gene>
    <name evidence="7" type="ORF">ASPVEDRAFT_39405</name>
</gene>
<evidence type="ECO:0000313" key="7">
    <source>
        <dbReference type="EMBL" id="OJJ00019.1"/>
    </source>
</evidence>
<reference evidence="8" key="1">
    <citation type="journal article" date="2017" name="Genome Biol.">
        <title>Comparative genomics reveals high biological diversity and specific adaptations in the industrially and medically important fungal genus Aspergillus.</title>
        <authorList>
            <person name="de Vries R.P."/>
            <person name="Riley R."/>
            <person name="Wiebenga A."/>
            <person name="Aguilar-Osorio G."/>
            <person name="Amillis S."/>
            <person name="Uchima C.A."/>
            <person name="Anderluh G."/>
            <person name="Asadollahi M."/>
            <person name="Askin M."/>
            <person name="Barry K."/>
            <person name="Battaglia E."/>
            <person name="Bayram O."/>
            <person name="Benocci T."/>
            <person name="Braus-Stromeyer S.A."/>
            <person name="Caldana C."/>
            <person name="Canovas D."/>
            <person name="Cerqueira G.C."/>
            <person name="Chen F."/>
            <person name="Chen W."/>
            <person name="Choi C."/>
            <person name="Clum A."/>
            <person name="Dos Santos R.A."/>
            <person name="Damasio A.R."/>
            <person name="Diallinas G."/>
            <person name="Emri T."/>
            <person name="Fekete E."/>
            <person name="Flipphi M."/>
            <person name="Freyberg S."/>
            <person name="Gallo A."/>
            <person name="Gournas C."/>
            <person name="Habgood R."/>
            <person name="Hainaut M."/>
            <person name="Harispe M.L."/>
            <person name="Henrissat B."/>
            <person name="Hilden K.S."/>
            <person name="Hope R."/>
            <person name="Hossain A."/>
            <person name="Karabika E."/>
            <person name="Karaffa L."/>
            <person name="Karanyi Z."/>
            <person name="Krasevec N."/>
            <person name="Kuo A."/>
            <person name="Kusch H."/>
            <person name="LaButti K."/>
            <person name="Lagendijk E.L."/>
            <person name="Lapidus A."/>
            <person name="Levasseur A."/>
            <person name="Lindquist E."/>
            <person name="Lipzen A."/>
            <person name="Logrieco A.F."/>
            <person name="MacCabe A."/>
            <person name="Maekelae M.R."/>
            <person name="Malavazi I."/>
            <person name="Melin P."/>
            <person name="Meyer V."/>
            <person name="Mielnichuk N."/>
            <person name="Miskei M."/>
            <person name="Molnar A.P."/>
            <person name="Mule G."/>
            <person name="Ngan C.Y."/>
            <person name="Orejas M."/>
            <person name="Orosz E."/>
            <person name="Ouedraogo J.P."/>
            <person name="Overkamp K.M."/>
            <person name="Park H.-S."/>
            <person name="Perrone G."/>
            <person name="Piumi F."/>
            <person name="Punt P.J."/>
            <person name="Ram A.F."/>
            <person name="Ramon A."/>
            <person name="Rauscher S."/>
            <person name="Record E."/>
            <person name="Riano-Pachon D.M."/>
            <person name="Robert V."/>
            <person name="Roehrig J."/>
            <person name="Ruller R."/>
            <person name="Salamov A."/>
            <person name="Salih N.S."/>
            <person name="Samson R.A."/>
            <person name="Sandor E."/>
            <person name="Sanguinetti M."/>
            <person name="Schuetze T."/>
            <person name="Sepcic K."/>
            <person name="Shelest E."/>
            <person name="Sherlock G."/>
            <person name="Sophianopoulou V."/>
            <person name="Squina F.M."/>
            <person name="Sun H."/>
            <person name="Susca A."/>
            <person name="Todd R.B."/>
            <person name="Tsang A."/>
            <person name="Unkles S.E."/>
            <person name="van de Wiele N."/>
            <person name="van Rossen-Uffink D."/>
            <person name="Oliveira J.V."/>
            <person name="Vesth T.C."/>
            <person name="Visser J."/>
            <person name="Yu J.-H."/>
            <person name="Zhou M."/>
            <person name="Andersen M.R."/>
            <person name="Archer D.B."/>
            <person name="Baker S.E."/>
            <person name="Benoit I."/>
            <person name="Brakhage A.A."/>
            <person name="Braus G.H."/>
            <person name="Fischer R."/>
            <person name="Frisvad J.C."/>
            <person name="Goldman G.H."/>
            <person name="Houbraken J."/>
            <person name="Oakley B."/>
            <person name="Pocsi I."/>
            <person name="Scazzocchio C."/>
            <person name="Seiboth B."/>
            <person name="vanKuyk P.A."/>
            <person name="Wortman J."/>
            <person name="Dyer P.S."/>
            <person name="Grigoriev I.V."/>
        </authorList>
    </citation>
    <scope>NUCLEOTIDE SEQUENCE [LARGE SCALE GENOMIC DNA]</scope>
    <source>
        <strain evidence="8">CBS 583.65</strain>
    </source>
</reference>
<dbReference type="GeneID" id="63727425"/>
<evidence type="ECO:0000256" key="1">
    <source>
        <dbReference type="ARBA" id="ARBA00004267"/>
    </source>
</evidence>
<evidence type="ECO:0000256" key="4">
    <source>
        <dbReference type="ARBA" id="ARBA00023054"/>
    </source>
</evidence>
<evidence type="ECO:0000256" key="5">
    <source>
        <dbReference type="ARBA" id="ARBA00023212"/>
    </source>
</evidence>
<keyword evidence="5" id="KW-0206">Cytoskeleton</keyword>
<dbReference type="Proteomes" id="UP000184073">
    <property type="component" value="Unassembled WGS sequence"/>
</dbReference>
<accession>A0A1L9PEV4</accession>
<dbReference type="OrthoDB" id="10255000at2759"/>
<proteinExistence type="predicted"/>
<organism evidence="7 8">
    <name type="scientific">Aspergillus versicolor CBS 583.65</name>
    <dbReference type="NCBI Taxonomy" id="1036611"/>
    <lineage>
        <taxon>Eukaryota</taxon>
        <taxon>Fungi</taxon>
        <taxon>Dikarya</taxon>
        <taxon>Ascomycota</taxon>
        <taxon>Pezizomycotina</taxon>
        <taxon>Eurotiomycetes</taxon>
        <taxon>Eurotiomycetidae</taxon>
        <taxon>Eurotiales</taxon>
        <taxon>Aspergillaceae</taxon>
        <taxon>Aspergillus</taxon>
        <taxon>Aspergillus subgen. Nidulantes</taxon>
    </lineage>
</organism>
<protein>
    <recommendedName>
        <fullName evidence="6">Pericentrin/AKAP-450 centrosomal targeting domain-containing protein</fullName>
    </recommendedName>
</protein>
<dbReference type="STRING" id="1036611.A0A1L9PEV4"/>
<name>A0A1L9PEV4_ASPVE</name>
<dbReference type="GO" id="GO:0005737">
    <property type="term" value="C:cytoplasm"/>
    <property type="evidence" value="ECO:0007669"/>
    <property type="project" value="UniProtKB-ARBA"/>
</dbReference>
<keyword evidence="3" id="KW-0597">Phosphoprotein</keyword>
<evidence type="ECO:0000256" key="2">
    <source>
        <dbReference type="ARBA" id="ARBA00022490"/>
    </source>
</evidence>
<dbReference type="EMBL" id="KV878127">
    <property type="protein sequence ID" value="OJJ00019.1"/>
    <property type="molecule type" value="Genomic_DNA"/>
</dbReference>
<evidence type="ECO:0000256" key="3">
    <source>
        <dbReference type="ARBA" id="ARBA00022553"/>
    </source>
</evidence>
<evidence type="ECO:0000313" key="8">
    <source>
        <dbReference type="Proteomes" id="UP000184073"/>
    </source>
</evidence>
<keyword evidence="4" id="KW-0175">Coiled coil</keyword>
<dbReference type="VEuPathDB" id="FungiDB:ASPVEDRAFT_39405"/>
<dbReference type="InterPro" id="IPR019528">
    <property type="entry name" value="PACT_domain"/>
</dbReference>